<dbReference type="RefSeq" id="WP_127683603.1">
    <property type="nucleotide sequence ID" value="NZ_SACM01000004.1"/>
</dbReference>
<evidence type="ECO:0000313" key="2">
    <source>
        <dbReference type="Proteomes" id="UP000288587"/>
    </source>
</evidence>
<gene>
    <name evidence="1" type="ORF">EOD73_13745</name>
</gene>
<dbReference type="EMBL" id="SACM01000004">
    <property type="protein sequence ID" value="RVT83639.1"/>
    <property type="molecule type" value="Genomic_DNA"/>
</dbReference>
<organism evidence="1 2">
    <name type="scientific">Inhella crocodyli</name>
    <dbReference type="NCBI Taxonomy" id="2499851"/>
    <lineage>
        <taxon>Bacteria</taxon>
        <taxon>Pseudomonadati</taxon>
        <taxon>Pseudomonadota</taxon>
        <taxon>Betaproteobacteria</taxon>
        <taxon>Burkholderiales</taxon>
        <taxon>Sphaerotilaceae</taxon>
        <taxon>Inhella</taxon>
    </lineage>
</organism>
<dbReference type="InterPro" id="IPR010583">
    <property type="entry name" value="MipA"/>
</dbReference>
<dbReference type="OrthoDB" id="8562138at2"/>
<reference evidence="1 2" key="1">
    <citation type="submission" date="2019-01" db="EMBL/GenBank/DDBJ databases">
        <authorList>
            <person name="Chen W.-M."/>
        </authorList>
    </citation>
    <scope>NUCLEOTIDE SEQUENCE [LARGE SCALE GENOMIC DNA]</scope>
    <source>
        <strain evidence="1 2">CCP-18</strain>
    </source>
</reference>
<comment type="caution">
    <text evidence="1">The sequence shown here is derived from an EMBL/GenBank/DDBJ whole genome shotgun (WGS) entry which is preliminary data.</text>
</comment>
<evidence type="ECO:0000313" key="1">
    <source>
        <dbReference type="EMBL" id="RVT83639.1"/>
    </source>
</evidence>
<proteinExistence type="predicted"/>
<accession>A0A437LED0</accession>
<protein>
    <submittedName>
        <fullName evidence="1">Uncharacterized protein</fullName>
    </submittedName>
</protein>
<sequence length="59" mass="6575">MPLGEWMLDLGTRADCRVTPQHSLFADLGVVAYGDRFAASPLVDRRTVPSVRVGWLARF</sequence>
<dbReference type="Proteomes" id="UP000288587">
    <property type="component" value="Unassembled WGS sequence"/>
</dbReference>
<keyword evidence="2" id="KW-1185">Reference proteome</keyword>
<name>A0A437LED0_9BURK</name>
<dbReference type="AlphaFoldDB" id="A0A437LED0"/>
<dbReference type="Pfam" id="PF06629">
    <property type="entry name" value="MipA"/>
    <property type="match status" value="1"/>
</dbReference>